<organism evidence="1 2">
    <name type="scientific">Ixodes persulcatus</name>
    <name type="common">Taiga tick</name>
    <dbReference type="NCBI Taxonomy" id="34615"/>
    <lineage>
        <taxon>Eukaryota</taxon>
        <taxon>Metazoa</taxon>
        <taxon>Ecdysozoa</taxon>
        <taxon>Arthropoda</taxon>
        <taxon>Chelicerata</taxon>
        <taxon>Arachnida</taxon>
        <taxon>Acari</taxon>
        <taxon>Parasitiformes</taxon>
        <taxon>Ixodida</taxon>
        <taxon>Ixodoidea</taxon>
        <taxon>Ixodidae</taxon>
        <taxon>Ixodinae</taxon>
        <taxon>Ixodes</taxon>
    </lineage>
</organism>
<keyword evidence="2" id="KW-1185">Reference proteome</keyword>
<evidence type="ECO:0000313" key="1">
    <source>
        <dbReference type="EMBL" id="KAG0420920.1"/>
    </source>
</evidence>
<dbReference type="EMBL" id="JABSTQ010010453">
    <property type="protein sequence ID" value="KAG0420920.1"/>
    <property type="molecule type" value="Genomic_DNA"/>
</dbReference>
<feature type="non-terminal residue" evidence="1">
    <location>
        <position position="1"/>
    </location>
</feature>
<dbReference type="Proteomes" id="UP000805193">
    <property type="component" value="Unassembled WGS sequence"/>
</dbReference>
<proteinExistence type="predicted"/>
<evidence type="ECO:0000313" key="2">
    <source>
        <dbReference type="Proteomes" id="UP000805193"/>
    </source>
</evidence>
<accession>A0AC60PJ74</accession>
<protein>
    <submittedName>
        <fullName evidence="1">Uncharacterized protein</fullName>
    </submittedName>
</protein>
<sequence length="712" mass="80778">DRSVFLDSPFAAWSEVSGAAMPQRDVAMFELGLRDYGSSWTRLQEALKVQQQLYGPPKQARPSQDPNAHSDKPVKEREQEHAAEDKSPVPLTSSSDLSDHSGEGSTRTGGNKTSAKKSRGGLMGLITRKKDSASKKKSAKRNSKSPDRTVKESVEKATSATLSSEEDTEVARGVDIEQSVEQDGKSFKRMSSKDKMAAQAPDASIPTDEAAVMKKDKSRSHKTREEYDQRKTNGKYEREDYLPDGNAVPPTQGRDYTDFSSSNNRKTSRGDSPPDGRPSYPVQQKEQHHRSNGKLHHEDAPRSRRQGSPVYDKDVQRRYGRDSSRDDSLKEPQSNGISDHDDQSPYYRRNGEATGELSLRQPVTPMYYQEQSTHPRAKRESSRQQQFSREPDFGNLAYHSSSSERSRQRPREPLPRDKEASSKDKQAQHRSSREHPRQEPAREKEVTNPTYPRDQQRHYKNSREYPREEPPREKEAGSFQAPKEPAPTYNKTNRDVQTAISTRERVPVSPRYREEEFKYPRSNNDRSSWENPPRNGDVPAPSSPKSRPRYSREFTDEDDDFMLVENRQFVPTTGQTSRRPPVTKPVTNGEAARPNSWSSPTLGCTRCGDKVYPKEMVTPKPGVLLHSGCFKCRECGVKLTLQTFFTNQRDTRDVDVYCRTHVPRLGPGTVDGNALSILTSKNSKEIKFSRYGKVRATHFHMFIVVSVPGEKR</sequence>
<name>A0AC60PJ74_IXOPE</name>
<comment type="caution">
    <text evidence="1">The sequence shown here is derived from an EMBL/GenBank/DDBJ whole genome shotgun (WGS) entry which is preliminary data.</text>
</comment>
<gene>
    <name evidence="1" type="ORF">HPB47_003179</name>
</gene>
<reference evidence="1 2" key="1">
    <citation type="journal article" date="2020" name="Cell">
        <title>Large-Scale Comparative Analyses of Tick Genomes Elucidate Their Genetic Diversity and Vector Capacities.</title>
        <authorList>
            <consortium name="Tick Genome and Microbiome Consortium (TIGMIC)"/>
            <person name="Jia N."/>
            <person name="Wang J."/>
            <person name="Shi W."/>
            <person name="Du L."/>
            <person name="Sun Y."/>
            <person name="Zhan W."/>
            <person name="Jiang J.F."/>
            <person name="Wang Q."/>
            <person name="Zhang B."/>
            <person name="Ji P."/>
            <person name="Bell-Sakyi L."/>
            <person name="Cui X.M."/>
            <person name="Yuan T.T."/>
            <person name="Jiang B.G."/>
            <person name="Yang W.F."/>
            <person name="Lam T.T."/>
            <person name="Chang Q.C."/>
            <person name="Ding S.J."/>
            <person name="Wang X.J."/>
            <person name="Zhu J.G."/>
            <person name="Ruan X.D."/>
            <person name="Zhao L."/>
            <person name="Wei J.T."/>
            <person name="Ye R.Z."/>
            <person name="Que T.C."/>
            <person name="Du C.H."/>
            <person name="Zhou Y.H."/>
            <person name="Cheng J.X."/>
            <person name="Dai P.F."/>
            <person name="Guo W.B."/>
            <person name="Han X.H."/>
            <person name="Huang E.J."/>
            <person name="Li L.F."/>
            <person name="Wei W."/>
            <person name="Gao Y.C."/>
            <person name="Liu J.Z."/>
            <person name="Shao H.Z."/>
            <person name="Wang X."/>
            <person name="Wang C.C."/>
            <person name="Yang T.C."/>
            <person name="Huo Q.B."/>
            <person name="Li W."/>
            <person name="Chen H.Y."/>
            <person name="Chen S.E."/>
            <person name="Zhou L.G."/>
            <person name="Ni X.B."/>
            <person name="Tian J.H."/>
            <person name="Sheng Y."/>
            <person name="Liu T."/>
            <person name="Pan Y.S."/>
            <person name="Xia L.Y."/>
            <person name="Li J."/>
            <person name="Zhao F."/>
            <person name="Cao W.C."/>
        </authorList>
    </citation>
    <scope>NUCLEOTIDE SEQUENCE [LARGE SCALE GENOMIC DNA]</scope>
    <source>
        <strain evidence="1">Iper-2018</strain>
    </source>
</reference>